<organism evidence="1 2">
    <name type="scientific">Acinetobacter seifertii</name>
    <dbReference type="NCBI Taxonomy" id="1530123"/>
    <lineage>
        <taxon>Bacteria</taxon>
        <taxon>Pseudomonadati</taxon>
        <taxon>Pseudomonadota</taxon>
        <taxon>Gammaproteobacteria</taxon>
        <taxon>Moraxellales</taxon>
        <taxon>Moraxellaceae</taxon>
        <taxon>Acinetobacter</taxon>
        <taxon>Acinetobacter calcoaceticus/baumannii complex</taxon>
    </lineage>
</organism>
<reference evidence="2" key="1">
    <citation type="submission" date="2020-09" db="EMBL/GenBank/DDBJ databases">
        <title>Clinical and molecular characterization of Acinetobacter seifertii in Taiwan.</title>
        <authorList>
            <person name="Li L.-H."/>
            <person name="Yang Y.-S."/>
            <person name="Sun J.-R."/>
            <person name="Huang T.-W."/>
            <person name="Huang W.-C."/>
            <person name="Wang Y.-C."/>
            <person name="Kuo T.-H."/>
            <person name="Kuo S.-C."/>
            <person name="Chen T.-L."/>
        </authorList>
    </citation>
    <scope>NUCLEOTIDE SEQUENCE [LARGE SCALE GENOMIC DNA]</scope>
    <source>
        <strain evidence="2">AS72</strain>
    </source>
</reference>
<reference evidence="1 2" key="2">
    <citation type="submission" date="2020-09" db="EMBL/GenBank/DDBJ databases">
        <authorList>
            <person name="Chen F.-J."/>
            <person name="Lee Y.-T."/>
        </authorList>
    </citation>
    <scope>NUCLEOTIDE SEQUENCE [LARGE SCALE GENOMIC DNA]</scope>
    <source>
        <strain evidence="1 2">AS72</strain>
    </source>
</reference>
<evidence type="ECO:0000313" key="2">
    <source>
        <dbReference type="Proteomes" id="UP000516745"/>
    </source>
</evidence>
<sequence length="170" mass="20285">MHYKELYKYEYLINSDCTKLIKGEILGFLFMLFSVVVFWTDIFESDKWAIDLFGINISLYYLYPVTIGICGLVYLSGNFFKYYRYTIFRFYFEKDFLILEICGIKNVKFNKFNIITDQYRIGHWNGFKKEYFNCIGIANDKKVYLIPVADGKQDELIEVLMNQVDKQVKA</sequence>
<dbReference type="EMBL" id="CP061565">
    <property type="protein sequence ID" value="QNX07933.1"/>
    <property type="molecule type" value="Genomic_DNA"/>
</dbReference>
<proteinExistence type="predicted"/>
<protein>
    <submittedName>
        <fullName evidence="1">Uncharacterized protein</fullName>
    </submittedName>
</protein>
<dbReference type="Proteomes" id="UP000516745">
    <property type="component" value="Chromosome"/>
</dbReference>
<gene>
    <name evidence="1" type="ORF">IC795_12460</name>
</gene>
<evidence type="ECO:0000313" key="1">
    <source>
        <dbReference type="EMBL" id="QNX07933.1"/>
    </source>
</evidence>
<name>A0A7H2PYK0_9GAMM</name>
<dbReference type="AlphaFoldDB" id="A0A7H2PYK0"/>
<accession>A0A7H2PYK0</accession>